<evidence type="ECO:0000313" key="2">
    <source>
        <dbReference type="EMBL" id="MBW0483381.1"/>
    </source>
</evidence>
<feature type="region of interest" description="Disordered" evidence="1">
    <location>
        <begin position="1"/>
        <end position="65"/>
    </location>
</feature>
<evidence type="ECO:0000256" key="1">
    <source>
        <dbReference type="SAM" id="MobiDB-lite"/>
    </source>
</evidence>
<feature type="compositionally biased region" description="Polar residues" evidence="1">
    <location>
        <begin position="1"/>
        <end position="12"/>
    </location>
</feature>
<accession>A0A9Q3CIQ9</accession>
<name>A0A9Q3CIQ9_9BASI</name>
<sequence length="176" mass="19883">MTDQHSPPAKNTRSQRHQAVLAPPARNPLDCTPSVHQLSENLDRGPPMEGSEPSRRGGILGTMRGRRKRVVIDRRSLQSVDLIPPSLPKVHLKKKPYHKKKKKGRNSQVFKDKPHAALLTKENKFIGSEKERRIKEGLCTYSGGKHPIGKCFKSLKMGKGHQEAFLESREKPEWSS</sequence>
<gene>
    <name evidence="2" type="ORF">O181_023096</name>
</gene>
<organism evidence="2 3">
    <name type="scientific">Austropuccinia psidii MF-1</name>
    <dbReference type="NCBI Taxonomy" id="1389203"/>
    <lineage>
        <taxon>Eukaryota</taxon>
        <taxon>Fungi</taxon>
        <taxon>Dikarya</taxon>
        <taxon>Basidiomycota</taxon>
        <taxon>Pucciniomycotina</taxon>
        <taxon>Pucciniomycetes</taxon>
        <taxon>Pucciniales</taxon>
        <taxon>Sphaerophragmiaceae</taxon>
        <taxon>Austropuccinia</taxon>
    </lineage>
</organism>
<dbReference type="Proteomes" id="UP000765509">
    <property type="component" value="Unassembled WGS sequence"/>
</dbReference>
<evidence type="ECO:0000313" key="3">
    <source>
        <dbReference type="Proteomes" id="UP000765509"/>
    </source>
</evidence>
<protein>
    <submittedName>
        <fullName evidence="2">Uncharacterized protein</fullName>
    </submittedName>
</protein>
<keyword evidence="3" id="KW-1185">Reference proteome</keyword>
<dbReference type="AlphaFoldDB" id="A0A9Q3CIQ9"/>
<reference evidence="2" key="1">
    <citation type="submission" date="2021-03" db="EMBL/GenBank/DDBJ databases">
        <title>Draft genome sequence of rust myrtle Austropuccinia psidii MF-1, a brazilian biotype.</title>
        <authorList>
            <person name="Quecine M.C."/>
            <person name="Pachon D.M.R."/>
            <person name="Bonatelli M.L."/>
            <person name="Correr F.H."/>
            <person name="Franceschini L.M."/>
            <person name="Leite T.F."/>
            <person name="Margarido G.R.A."/>
            <person name="Almeida C.A."/>
            <person name="Ferrarezi J.A."/>
            <person name="Labate C.A."/>
        </authorList>
    </citation>
    <scope>NUCLEOTIDE SEQUENCE</scope>
    <source>
        <strain evidence="2">MF-1</strain>
    </source>
</reference>
<proteinExistence type="predicted"/>
<dbReference type="EMBL" id="AVOT02007208">
    <property type="protein sequence ID" value="MBW0483381.1"/>
    <property type="molecule type" value="Genomic_DNA"/>
</dbReference>
<comment type="caution">
    <text evidence="2">The sequence shown here is derived from an EMBL/GenBank/DDBJ whole genome shotgun (WGS) entry which is preliminary data.</text>
</comment>